<dbReference type="EMBL" id="CALNXK010000108">
    <property type="protein sequence ID" value="CAH3157684.1"/>
    <property type="molecule type" value="Genomic_DNA"/>
</dbReference>
<evidence type="ECO:0000313" key="3">
    <source>
        <dbReference type="Proteomes" id="UP001159405"/>
    </source>
</evidence>
<reference evidence="2 3" key="1">
    <citation type="submission" date="2022-05" db="EMBL/GenBank/DDBJ databases">
        <authorList>
            <consortium name="Genoscope - CEA"/>
            <person name="William W."/>
        </authorList>
    </citation>
    <scope>NUCLEOTIDE SEQUENCE [LARGE SCALE GENOMIC DNA]</scope>
</reference>
<accession>A0ABN8Q5J7</accession>
<name>A0ABN8Q5J7_9CNID</name>
<proteinExistence type="predicted"/>
<gene>
    <name evidence="2" type="ORF">PLOB_00002391</name>
</gene>
<evidence type="ECO:0000313" key="2">
    <source>
        <dbReference type="EMBL" id="CAH3157684.1"/>
    </source>
</evidence>
<dbReference type="Proteomes" id="UP001159405">
    <property type="component" value="Unassembled WGS sequence"/>
</dbReference>
<protein>
    <submittedName>
        <fullName evidence="2">Uncharacterized protein</fullName>
    </submittedName>
</protein>
<organism evidence="2 3">
    <name type="scientific">Porites lobata</name>
    <dbReference type="NCBI Taxonomy" id="104759"/>
    <lineage>
        <taxon>Eukaryota</taxon>
        <taxon>Metazoa</taxon>
        <taxon>Cnidaria</taxon>
        <taxon>Anthozoa</taxon>
        <taxon>Hexacorallia</taxon>
        <taxon>Scleractinia</taxon>
        <taxon>Fungiina</taxon>
        <taxon>Poritidae</taxon>
        <taxon>Porites</taxon>
    </lineage>
</organism>
<comment type="caution">
    <text evidence="2">The sequence shown here is derived from an EMBL/GenBank/DDBJ whole genome shotgun (WGS) entry which is preliminary data.</text>
</comment>
<sequence>MNVHYNGVLMSEQSNAYHHKAYKETLLNYNRQERDTLLDPQSWVNEVNVQEELTPTDATNNDEPNPGAWTGETGLKEPTSRLLDKVHHTFMIKPHLAVFKTGKCLLPGIQIYLELFLNESNMFLFGTPDTTTSVNKKIPTLADDDIFVTCMVKVTLNASVYARLQIERALSKTKRVKYPVVRSEIRTFFFEGKSTRWERDNVFVGRVHDKVVIGLMNSKNCNGTLNCYCFAYEKFGVTRVRQTVDGEEYPYRALEMAGNTQAEDLLGYKPAMILPGDWGQGKTCTLYVFNNVPGEVVDPH</sequence>
<evidence type="ECO:0000256" key="1">
    <source>
        <dbReference type="SAM" id="MobiDB-lite"/>
    </source>
</evidence>
<feature type="compositionally biased region" description="Polar residues" evidence="1">
    <location>
        <begin position="50"/>
        <end position="63"/>
    </location>
</feature>
<keyword evidence="3" id="KW-1185">Reference proteome</keyword>
<feature type="region of interest" description="Disordered" evidence="1">
    <location>
        <begin position="50"/>
        <end position="75"/>
    </location>
</feature>